<name>A0A915E9C9_9BILA</name>
<evidence type="ECO:0000313" key="2">
    <source>
        <dbReference type="WBParaSite" id="jg3930"/>
    </source>
</evidence>
<dbReference type="AlphaFoldDB" id="A0A915E9C9"/>
<proteinExistence type="predicted"/>
<evidence type="ECO:0000313" key="1">
    <source>
        <dbReference type="Proteomes" id="UP000887574"/>
    </source>
</evidence>
<organism evidence="1 2">
    <name type="scientific">Ditylenchus dipsaci</name>
    <dbReference type="NCBI Taxonomy" id="166011"/>
    <lineage>
        <taxon>Eukaryota</taxon>
        <taxon>Metazoa</taxon>
        <taxon>Ecdysozoa</taxon>
        <taxon>Nematoda</taxon>
        <taxon>Chromadorea</taxon>
        <taxon>Rhabditida</taxon>
        <taxon>Tylenchina</taxon>
        <taxon>Tylenchomorpha</taxon>
        <taxon>Sphaerularioidea</taxon>
        <taxon>Anguinidae</taxon>
        <taxon>Anguininae</taxon>
        <taxon>Ditylenchus</taxon>
    </lineage>
</organism>
<dbReference type="Proteomes" id="UP000887574">
    <property type="component" value="Unplaced"/>
</dbReference>
<dbReference type="WBParaSite" id="jg3930">
    <property type="protein sequence ID" value="jg3930"/>
    <property type="gene ID" value="jg3930"/>
</dbReference>
<protein>
    <submittedName>
        <fullName evidence="2">Uncharacterized protein</fullName>
    </submittedName>
</protein>
<keyword evidence="1" id="KW-1185">Reference proteome</keyword>
<accession>A0A915E9C9</accession>
<sequence>MQTGSVGIVPATCFIHWNFRPLRIADLRNGIIKTHEFLSAGLETERAEHDLDQFKLRLEKFSKEIADGYDQLETKPSCYQLRHYILTNKST</sequence>
<reference evidence="2" key="1">
    <citation type="submission" date="2022-11" db="UniProtKB">
        <authorList>
            <consortium name="WormBaseParasite"/>
        </authorList>
    </citation>
    <scope>IDENTIFICATION</scope>
</reference>